<name>A0AAE1CH78_9PEZI</name>
<keyword evidence="2" id="KW-1185">Reference proteome</keyword>
<reference evidence="1" key="2">
    <citation type="submission" date="2023-06" db="EMBL/GenBank/DDBJ databases">
        <authorList>
            <consortium name="Lawrence Berkeley National Laboratory"/>
            <person name="Haridas S."/>
            <person name="Hensen N."/>
            <person name="Bonometti L."/>
            <person name="Westerberg I."/>
            <person name="Brannstrom I.O."/>
            <person name="Guillou S."/>
            <person name="Cros-Aarteil S."/>
            <person name="Calhoun S."/>
            <person name="Kuo A."/>
            <person name="Mondo S."/>
            <person name="Pangilinan J."/>
            <person name="Riley R."/>
            <person name="Labutti K."/>
            <person name="Andreopoulos B."/>
            <person name="Lipzen A."/>
            <person name="Chen C."/>
            <person name="Yanf M."/>
            <person name="Daum C."/>
            <person name="Ng V."/>
            <person name="Clum A."/>
            <person name="Steindorff A."/>
            <person name="Ohm R."/>
            <person name="Martin F."/>
            <person name="Silar P."/>
            <person name="Natvig D."/>
            <person name="Lalanne C."/>
            <person name="Gautier V."/>
            <person name="Ament-Velasquez S.L."/>
            <person name="Kruys A."/>
            <person name="Hutchinson M.I."/>
            <person name="Powell A.J."/>
            <person name="Barry K."/>
            <person name="Miller A.N."/>
            <person name="Grigoriev I.V."/>
            <person name="Debuchy R."/>
            <person name="Gladieux P."/>
            <person name="Thoren M.H."/>
            <person name="Johannesson H."/>
        </authorList>
    </citation>
    <scope>NUCLEOTIDE SEQUENCE</scope>
    <source>
        <strain evidence="1">CBS 314.62</strain>
    </source>
</reference>
<accession>A0AAE1CH78</accession>
<evidence type="ECO:0000313" key="1">
    <source>
        <dbReference type="EMBL" id="KAK3694467.1"/>
    </source>
</evidence>
<organism evidence="1 2">
    <name type="scientific">Podospora appendiculata</name>
    <dbReference type="NCBI Taxonomy" id="314037"/>
    <lineage>
        <taxon>Eukaryota</taxon>
        <taxon>Fungi</taxon>
        <taxon>Dikarya</taxon>
        <taxon>Ascomycota</taxon>
        <taxon>Pezizomycotina</taxon>
        <taxon>Sordariomycetes</taxon>
        <taxon>Sordariomycetidae</taxon>
        <taxon>Sordariales</taxon>
        <taxon>Podosporaceae</taxon>
        <taxon>Podospora</taxon>
    </lineage>
</organism>
<dbReference type="Proteomes" id="UP001270362">
    <property type="component" value="Unassembled WGS sequence"/>
</dbReference>
<reference evidence="1" key="1">
    <citation type="journal article" date="2023" name="Mol. Phylogenet. Evol.">
        <title>Genome-scale phylogeny and comparative genomics of the fungal order Sordariales.</title>
        <authorList>
            <person name="Hensen N."/>
            <person name="Bonometti L."/>
            <person name="Westerberg I."/>
            <person name="Brannstrom I.O."/>
            <person name="Guillou S."/>
            <person name="Cros-Aarteil S."/>
            <person name="Calhoun S."/>
            <person name="Haridas S."/>
            <person name="Kuo A."/>
            <person name="Mondo S."/>
            <person name="Pangilinan J."/>
            <person name="Riley R."/>
            <person name="LaButti K."/>
            <person name="Andreopoulos B."/>
            <person name="Lipzen A."/>
            <person name="Chen C."/>
            <person name="Yan M."/>
            <person name="Daum C."/>
            <person name="Ng V."/>
            <person name="Clum A."/>
            <person name="Steindorff A."/>
            <person name="Ohm R.A."/>
            <person name="Martin F."/>
            <person name="Silar P."/>
            <person name="Natvig D.O."/>
            <person name="Lalanne C."/>
            <person name="Gautier V."/>
            <person name="Ament-Velasquez S.L."/>
            <person name="Kruys A."/>
            <person name="Hutchinson M.I."/>
            <person name="Powell A.J."/>
            <person name="Barry K."/>
            <person name="Miller A.N."/>
            <person name="Grigoriev I.V."/>
            <person name="Debuchy R."/>
            <person name="Gladieux P."/>
            <person name="Hiltunen Thoren M."/>
            <person name="Johannesson H."/>
        </authorList>
    </citation>
    <scope>NUCLEOTIDE SEQUENCE</scope>
    <source>
        <strain evidence="1">CBS 314.62</strain>
    </source>
</reference>
<dbReference type="AlphaFoldDB" id="A0AAE1CH78"/>
<protein>
    <submittedName>
        <fullName evidence="1">Uncharacterized protein</fullName>
    </submittedName>
</protein>
<comment type="caution">
    <text evidence="1">The sequence shown here is derived from an EMBL/GenBank/DDBJ whole genome shotgun (WGS) entry which is preliminary data.</text>
</comment>
<dbReference type="EMBL" id="JAULSO010000001">
    <property type="protein sequence ID" value="KAK3694467.1"/>
    <property type="molecule type" value="Genomic_DNA"/>
</dbReference>
<proteinExistence type="predicted"/>
<evidence type="ECO:0000313" key="2">
    <source>
        <dbReference type="Proteomes" id="UP001270362"/>
    </source>
</evidence>
<sequence length="146" mass="16048">MAFPRTLCRLLAALAPAYPHGNRVMNALSGTLPTLPYRAYPTVPPVSRRIFKQHLHQGPAFSTPVAAVSEMINNAELSTSNMKIRASLAQRAQELLRKGPTTIYPGTRHFVFLLLRWLAVAIVTSDTAGVKITSDAQRFRAGTHAR</sequence>
<gene>
    <name evidence="1" type="ORF">B0T22DRAFT_437548</name>
</gene>